<dbReference type="Gene3D" id="3.40.50.1820">
    <property type="entry name" value="alpha/beta hydrolase"/>
    <property type="match status" value="1"/>
</dbReference>
<gene>
    <name evidence="3" type="ORF">KSP39_PZI007518</name>
</gene>
<dbReference type="PANTHER" id="PTHR12277:SF130">
    <property type="entry name" value="ALPHA_BETA-HYDROLASES SUPERFAMILY PROTEIN"/>
    <property type="match status" value="1"/>
</dbReference>
<name>A0AAP0G8H6_9ASPA</name>
<evidence type="ECO:0000256" key="1">
    <source>
        <dbReference type="SAM" id="MobiDB-lite"/>
    </source>
</evidence>
<dbReference type="PANTHER" id="PTHR12277">
    <property type="entry name" value="ALPHA/BETA HYDROLASE DOMAIN-CONTAINING PROTEIN"/>
    <property type="match status" value="1"/>
</dbReference>
<reference evidence="3 4" key="1">
    <citation type="journal article" date="2022" name="Nat. Plants">
        <title>Genomes of leafy and leafless Platanthera orchids illuminate the evolution of mycoheterotrophy.</title>
        <authorList>
            <person name="Li M.H."/>
            <person name="Liu K.W."/>
            <person name="Li Z."/>
            <person name="Lu H.C."/>
            <person name="Ye Q.L."/>
            <person name="Zhang D."/>
            <person name="Wang J.Y."/>
            <person name="Li Y.F."/>
            <person name="Zhong Z.M."/>
            <person name="Liu X."/>
            <person name="Yu X."/>
            <person name="Liu D.K."/>
            <person name="Tu X.D."/>
            <person name="Liu B."/>
            <person name="Hao Y."/>
            <person name="Liao X.Y."/>
            <person name="Jiang Y.T."/>
            <person name="Sun W.H."/>
            <person name="Chen J."/>
            <person name="Chen Y.Q."/>
            <person name="Ai Y."/>
            <person name="Zhai J.W."/>
            <person name="Wu S.S."/>
            <person name="Zhou Z."/>
            <person name="Hsiao Y.Y."/>
            <person name="Wu W.L."/>
            <person name="Chen Y.Y."/>
            <person name="Lin Y.F."/>
            <person name="Hsu J.L."/>
            <person name="Li C.Y."/>
            <person name="Wang Z.W."/>
            <person name="Zhao X."/>
            <person name="Zhong W.Y."/>
            <person name="Ma X.K."/>
            <person name="Ma L."/>
            <person name="Huang J."/>
            <person name="Chen G.Z."/>
            <person name="Huang M.Z."/>
            <person name="Huang L."/>
            <person name="Peng D.H."/>
            <person name="Luo Y.B."/>
            <person name="Zou S.Q."/>
            <person name="Chen S.P."/>
            <person name="Lan S."/>
            <person name="Tsai W.C."/>
            <person name="Van de Peer Y."/>
            <person name="Liu Z.J."/>
        </authorList>
    </citation>
    <scope>NUCLEOTIDE SEQUENCE [LARGE SCALE GENOMIC DNA]</scope>
    <source>
        <strain evidence="3">Lor287</strain>
    </source>
</reference>
<proteinExistence type="predicted"/>
<dbReference type="InterPro" id="IPR000073">
    <property type="entry name" value="AB_hydrolase_1"/>
</dbReference>
<accession>A0AAP0G8H6</accession>
<evidence type="ECO:0000313" key="3">
    <source>
        <dbReference type="EMBL" id="KAK8944496.1"/>
    </source>
</evidence>
<comment type="caution">
    <text evidence="3">The sequence shown here is derived from an EMBL/GenBank/DDBJ whole genome shotgun (WGS) entry which is preliminary data.</text>
</comment>
<dbReference type="InterPro" id="IPR029058">
    <property type="entry name" value="AB_hydrolase_fold"/>
</dbReference>
<dbReference type="AlphaFoldDB" id="A0AAP0G8H6"/>
<dbReference type="EMBL" id="JBBWWQ010000006">
    <property type="protein sequence ID" value="KAK8944496.1"/>
    <property type="molecule type" value="Genomic_DNA"/>
</dbReference>
<dbReference type="Pfam" id="PF00561">
    <property type="entry name" value="Abhydrolase_1"/>
    <property type="match status" value="1"/>
</dbReference>
<sequence>MGAVTSTIAAKFAFFPPTPPSYTVVASELPAGRLVIPEISSAVREGVDVLRLRTRRGNEIVAVYVKNPKAGATLLYSHGNAADLGQMFSLFIELSARLRVNLIGYDYSGYGQSSGKPTEYNTYADIKAVYECLKEQYKVPDEDIILYGQSVGSGPTLDLASQLINLRAVVLHSPILSGLRVLYPVKHTYWFDIYKNIDKINLVKCPALIIHGTSDDVVDCSHGKRLWELSKHKYDPLWLKGGGHCNLELYPEYIRHLKKFVSYVAKRKVSSSSSKAAETDEGEQKKLVGSQLLTEAREPLSRPEASRVSLDSRIVKSKMLHSPETSRLSSDHADKRAKAFV</sequence>
<organism evidence="3 4">
    <name type="scientific">Platanthera zijinensis</name>
    <dbReference type="NCBI Taxonomy" id="2320716"/>
    <lineage>
        <taxon>Eukaryota</taxon>
        <taxon>Viridiplantae</taxon>
        <taxon>Streptophyta</taxon>
        <taxon>Embryophyta</taxon>
        <taxon>Tracheophyta</taxon>
        <taxon>Spermatophyta</taxon>
        <taxon>Magnoliopsida</taxon>
        <taxon>Liliopsida</taxon>
        <taxon>Asparagales</taxon>
        <taxon>Orchidaceae</taxon>
        <taxon>Orchidoideae</taxon>
        <taxon>Orchideae</taxon>
        <taxon>Orchidinae</taxon>
        <taxon>Platanthera</taxon>
    </lineage>
</organism>
<feature type="compositionally biased region" description="Basic and acidic residues" evidence="1">
    <location>
        <begin position="295"/>
        <end position="305"/>
    </location>
</feature>
<dbReference type="Proteomes" id="UP001418222">
    <property type="component" value="Unassembled WGS sequence"/>
</dbReference>
<keyword evidence="4" id="KW-1185">Reference proteome</keyword>
<feature type="compositionally biased region" description="Basic and acidic residues" evidence="1">
    <location>
        <begin position="329"/>
        <end position="341"/>
    </location>
</feature>
<evidence type="ECO:0000313" key="4">
    <source>
        <dbReference type="Proteomes" id="UP001418222"/>
    </source>
</evidence>
<feature type="region of interest" description="Disordered" evidence="1">
    <location>
        <begin position="273"/>
        <end position="341"/>
    </location>
</feature>
<protein>
    <recommendedName>
        <fullName evidence="2">AB hydrolase-1 domain-containing protein</fullName>
    </recommendedName>
</protein>
<dbReference type="SUPFAM" id="SSF53474">
    <property type="entry name" value="alpha/beta-Hydrolases"/>
    <property type="match status" value="1"/>
</dbReference>
<feature type="domain" description="AB hydrolase-1" evidence="2">
    <location>
        <begin position="74"/>
        <end position="187"/>
    </location>
</feature>
<evidence type="ECO:0000259" key="2">
    <source>
        <dbReference type="Pfam" id="PF00561"/>
    </source>
</evidence>